<dbReference type="PANTHER" id="PTHR37687">
    <property type="entry name" value="AGAP006772-PA"/>
    <property type="match status" value="1"/>
</dbReference>
<reference evidence="2 3" key="1">
    <citation type="submission" date="2023-10" db="EMBL/GenBank/DDBJ databases">
        <title>Genomes of two closely related lineages of the louse Polyplax serrata with different host specificities.</title>
        <authorList>
            <person name="Martinu J."/>
            <person name="Tarabai H."/>
            <person name="Stefka J."/>
            <person name="Hypsa V."/>
        </authorList>
    </citation>
    <scope>NUCLEOTIDE SEQUENCE [LARGE SCALE GENOMIC DNA]</scope>
    <source>
        <strain evidence="2">HR10_N</strain>
    </source>
</reference>
<evidence type="ECO:0000313" key="2">
    <source>
        <dbReference type="EMBL" id="KAK6619689.1"/>
    </source>
</evidence>
<dbReference type="PANTHER" id="PTHR37687:SF1">
    <property type="entry name" value="AGAP006772-PA"/>
    <property type="match status" value="1"/>
</dbReference>
<dbReference type="Proteomes" id="UP001372834">
    <property type="component" value="Unassembled WGS sequence"/>
</dbReference>
<dbReference type="EMBL" id="JAWJWE010000040">
    <property type="protein sequence ID" value="KAK6619689.1"/>
    <property type="molecule type" value="Genomic_DNA"/>
</dbReference>
<feature type="region of interest" description="Disordered" evidence="1">
    <location>
        <begin position="167"/>
        <end position="186"/>
    </location>
</feature>
<gene>
    <name evidence="2" type="ORF">RUM43_012446</name>
</gene>
<feature type="compositionally biased region" description="Polar residues" evidence="1">
    <location>
        <begin position="171"/>
        <end position="186"/>
    </location>
</feature>
<dbReference type="InterPro" id="IPR038875">
    <property type="entry name" value="PLA2_conodipine-like"/>
</dbReference>
<dbReference type="AlphaFoldDB" id="A0AAN8NRN1"/>
<comment type="caution">
    <text evidence="2">The sequence shown here is derived from an EMBL/GenBank/DDBJ whole genome shotgun (WGS) entry which is preliminary data.</text>
</comment>
<organism evidence="2 3">
    <name type="scientific">Polyplax serrata</name>
    <name type="common">Common mouse louse</name>
    <dbReference type="NCBI Taxonomy" id="468196"/>
    <lineage>
        <taxon>Eukaryota</taxon>
        <taxon>Metazoa</taxon>
        <taxon>Ecdysozoa</taxon>
        <taxon>Arthropoda</taxon>
        <taxon>Hexapoda</taxon>
        <taxon>Insecta</taxon>
        <taxon>Pterygota</taxon>
        <taxon>Neoptera</taxon>
        <taxon>Paraneoptera</taxon>
        <taxon>Psocodea</taxon>
        <taxon>Troctomorpha</taxon>
        <taxon>Phthiraptera</taxon>
        <taxon>Anoplura</taxon>
        <taxon>Polyplacidae</taxon>
        <taxon>Polyplax</taxon>
    </lineage>
</organism>
<name>A0AAN8NRN1_POLSC</name>
<accession>A0AAN8NRN1</accession>
<protein>
    <submittedName>
        <fullName evidence="2">Uncharacterized protein</fullName>
    </submittedName>
</protein>
<proteinExistence type="predicted"/>
<evidence type="ECO:0000313" key="3">
    <source>
        <dbReference type="Proteomes" id="UP001372834"/>
    </source>
</evidence>
<evidence type="ECO:0000256" key="1">
    <source>
        <dbReference type="SAM" id="MobiDB-lite"/>
    </source>
</evidence>
<sequence>MVLKVRSVVLLNEEPFCNCEIVECHLLSKVREHCFVSQRFGDIMVSVRRHSISTFLTKSLWIFFIIFHEFNLVICDPLEDDNLKKALKAIERRQRDLELQENEYYGQPEDIGYGFQKTFGFFDSNGPASELGSFSLDPKTENEYQGVLFNYQGGRDGEKRKSNFRERMTNDRMNYLSNEGTDTDDSQSSIEYLQMLKNLWSKYRQSRNDDLSLEDLTDEQLEDILNSMNDRESGEDQYVNDYRSSESNGLKQYEVIPIRLRKNYRVFEEVNGRNKRYPSFGEGIYGKRNYHYQHSGYESIPENDYPHSVKYTIPEFSREGIDGSRESSYEELGDDKDRDLVRILNNAIINPKYIEDDEPYWSKDQSNYDDELWLQGPVSFPEDWYDNSGRNEKRMEVAPKYFKQHNGIHINTKRFPVKRSSVRVRKEVKGEKASKELKGIFGTSTSTTVPPKKGTKKKPTEILKKQNVTKPAVTKLQESKKVVRSVNKVSQERVQPLQQNEEIVNLFKVNKKSLNKKSIDWSQYFGIDKRSQRNWLNNDYVTRAESHFLTPKSKRYYADDRGNLGRVSDYQMPFDTRRFNKKSYPNDIGNNIDKVETKIGDIEEKIIDDALKYTGAHSGVAEEDLAKVKGKVIQHLEAAYSLEKMKNALEEFKNLIKPEKSVATLEMPKKSVTEAPKSEPQTTCTYWYTLSQKLRLETLFVNVDGNSNFYFTASVSKENANLEKPLVDKKSVGEISKRPAVKKEGVKDIFNREPESLEFLNDASYSARQYDNDECPVLDQILQNCLRLEEMGGKYAEMLVPLCSLQQICYFCGNEIGFTKMSMCDSMYLTEAQNVCQDNRECLVNARDSLMGLRDLYEQEFMSKNSRRLMFGSCLSNPCIQRYFLNSPGAIYSLEVQK</sequence>